<evidence type="ECO:0000256" key="1">
    <source>
        <dbReference type="SAM" id="MobiDB-lite"/>
    </source>
</evidence>
<protein>
    <submittedName>
        <fullName evidence="3">PepSY-associated TM helix domain-containing protein</fullName>
    </submittedName>
</protein>
<organism evidence="3 4">
    <name type="scientific">Thauera sinica</name>
    <dbReference type="NCBI Taxonomy" id="2665146"/>
    <lineage>
        <taxon>Bacteria</taxon>
        <taxon>Pseudomonadati</taxon>
        <taxon>Pseudomonadota</taxon>
        <taxon>Betaproteobacteria</taxon>
        <taxon>Rhodocyclales</taxon>
        <taxon>Zoogloeaceae</taxon>
        <taxon>Thauera</taxon>
    </lineage>
</organism>
<evidence type="ECO:0000313" key="4">
    <source>
        <dbReference type="Proteomes" id="UP001595974"/>
    </source>
</evidence>
<evidence type="ECO:0000313" key="3">
    <source>
        <dbReference type="EMBL" id="MFC5769067.1"/>
    </source>
</evidence>
<proteinExistence type="predicted"/>
<keyword evidence="4" id="KW-1185">Reference proteome</keyword>
<comment type="caution">
    <text evidence="3">The sequence shown here is derived from an EMBL/GenBank/DDBJ whole genome shotgun (WGS) entry which is preliminary data.</text>
</comment>
<dbReference type="Pfam" id="PF03929">
    <property type="entry name" value="PepSY_TM"/>
    <property type="match status" value="1"/>
</dbReference>
<reference evidence="4" key="1">
    <citation type="journal article" date="2019" name="Int. J. Syst. Evol. Microbiol.">
        <title>The Global Catalogue of Microorganisms (GCM) 10K type strain sequencing project: providing services to taxonomists for standard genome sequencing and annotation.</title>
        <authorList>
            <consortium name="The Broad Institute Genomics Platform"/>
            <consortium name="The Broad Institute Genome Sequencing Center for Infectious Disease"/>
            <person name="Wu L."/>
            <person name="Ma J."/>
        </authorList>
    </citation>
    <scope>NUCLEOTIDE SEQUENCE [LARGE SCALE GENOMIC DNA]</scope>
    <source>
        <strain evidence="4">SHR3</strain>
    </source>
</reference>
<feature type="transmembrane region" description="Helical" evidence="2">
    <location>
        <begin position="158"/>
        <end position="182"/>
    </location>
</feature>
<keyword evidence="2" id="KW-0472">Membrane</keyword>
<accession>A0ABW1AP25</accession>
<gene>
    <name evidence="3" type="ORF">ACFPTN_06745</name>
</gene>
<keyword evidence="2" id="KW-0812">Transmembrane</keyword>
<dbReference type="EMBL" id="JBHSOG010000023">
    <property type="protein sequence ID" value="MFC5769067.1"/>
    <property type="molecule type" value="Genomic_DNA"/>
</dbReference>
<feature type="transmembrane region" description="Helical" evidence="2">
    <location>
        <begin position="21"/>
        <end position="51"/>
    </location>
</feature>
<sequence>MDGAAPPEQVRRPARRQARRIWLAVHLWTGLGLGGLFALLGLTGSVLVFYLDIDAAFNPAIRAAHAVAAPVSADAVHHRLRQAFPGRDGPWRIEMPLSPDSPVTARYYRPAERAGRSFAPLMVTLDPETLAVTSSRFWGDTAMTWIYDLHYSLLLDRAGVTLVGIAGLLAMVSLATGLYLWWPSRARFAAALRPVPRAGAVRRNYDLHVIGGVYGLIVLAVVTLAGSALALPETARSLVSAFSAPSPPPRLPAVPPLEESPPLSLDAAVALAGQRFPGAEVRWIETSGAGGTPVSVRLHQAFEPGRRFPRTQVWFHPATGAVLAIRDPAGNGGGDTVFDWLHPLHNGEAFGTAGRVLACIAGFLPLLLFVTGVIRWRQKVRAREKSRTARPALERRVRPEHPGCARP</sequence>
<dbReference type="Proteomes" id="UP001595974">
    <property type="component" value="Unassembled WGS sequence"/>
</dbReference>
<dbReference type="InterPro" id="IPR005625">
    <property type="entry name" value="PepSY-ass_TM"/>
</dbReference>
<keyword evidence="2" id="KW-1133">Transmembrane helix</keyword>
<name>A0ABW1AP25_9RHOO</name>
<evidence type="ECO:0000256" key="2">
    <source>
        <dbReference type="SAM" id="Phobius"/>
    </source>
</evidence>
<feature type="transmembrane region" description="Helical" evidence="2">
    <location>
        <begin position="353"/>
        <end position="376"/>
    </location>
</feature>
<dbReference type="RefSeq" id="WP_198363270.1">
    <property type="nucleotide sequence ID" value="NZ_JBHSOG010000023.1"/>
</dbReference>
<feature type="transmembrane region" description="Helical" evidence="2">
    <location>
        <begin position="207"/>
        <end position="231"/>
    </location>
</feature>
<dbReference type="PANTHER" id="PTHR34219">
    <property type="entry name" value="IRON-REGULATED INNER MEMBRANE PROTEIN-RELATED"/>
    <property type="match status" value="1"/>
</dbReference>
<feature type="region of interest" description="Disordered" evidence="1">
    <location>
        <begin position="385"/>
        <end position="407"/>
    </location>
</feature>